<dbReference type="EMBL" id="PDUG01000002">
    <property type="protein sequence ID" value="PIC43895.1"/>
    <property type="molecule type" value="Genomic_DNA"/>
</dbReference>
<evidence type="ECO:0000313" key="2">
    <source>
        <dbReference type="EMBL" id="PIC43895.1"/>
    </source>
</evidence>
<gene>
    <name evidence="2" type="primary">Cnig_chr_II.g4459</name>
    <name evidence="2" type="ORF">B9Z55_004459</name>
</gene>
<reference evidence="3" key="1">
    <citation type="submission" date="2017-10" db="EMBL/GenBank/DDBJ databases">
        <title>Rapid genome shrinkage in a self-fertile nematode reveals novel sperm competition proteins.</title>
        <authorList>
            <person name="Yin D."/>
            <person name="Schwarz E.M."/>
            <person name="Thomas C.G."/>
            <person name="Felde R.L."/>
            <person name="Korf I.F."/>
            <person name="Cutter A.D."/>
            <person name="Schartner C.M."/>
            <person name="Ralston E.J."/>
            <person name="Meyer B.J."/>
            <person name="Haag E.S."/>
        </authorList>
    </citation>
    <scope>NUCLEOTIDE SEQUENCE [LARGE SCALE GENOMIC DNA]</scope>
    <source>
        <strain evidence="3">JU1422</strain>
    </source>
</reference>
<keyword evidence="3" id="KW-1185">Reference proteome</keyword>
<feature type="chain" id="PRO_5013794763" description="C6 domain-containing protein" evidence="1">
    <location>
        <begin position="20"/>
        <end position="131"/>
    </location>
</feature>
<evidence type="ECO:0008006" key="4">
    <source>
        <dbReference type="Google" id="ProtNLM"/>
    </source>
</evidence>
<proteinExistence type="predicted"/>
<dbReference type="AlphaFoldDB" id="A0A2G5UWE7"/>
<evidence type="ECO:0000313" key="3">
    <source>
        <dbReference type="Proteomes" id="UP000230233"/>
    </source>
</evidence>
<sequence length="131" mass="14541">MKFLFVLPALFLVFISNDAQETSCQTCADPNVRSAFGITATSNVTSVDDCAVNLFTLTFPTTDLTIAVFFALANKTAYAVTDYVYYNVSHVFMCSENGKWQYEIEGKIYEGFIGYNYRNMTGSHGGCNAKK</sequence>
<accession>A0A2G5UWE7</accession>
<dbReference type="Proteomes" id="UP000230233">
    <property type="component" value="Chromosome II"/>
</dbReference>
<organism evidence="2 3">
    <name type="scientific">Caenorhabditis nigoni</name>
    <dbReference type="NCBI Taxonomy" id="1611254"/>
    <lineage>
        <taxon>Eukaryota</taxon>
        <taxon>Metazoa</taxon>
        <taxon>Ecdysozoa</taxon>
        <taxon>Nematoda</taxon>
        <taxon>Chromadorea</taxon>
        <taxon>Rhabditida</taxon>
        <taxon>Rhabditina</taxon>
        <taxon>Rhabditomorpha</taxon>
        <taxon>Rhabditoidea</taxon>
        <taxon>Rhabditidae</taxon>
        <taxon>Peloderinae</taxon>
        <taxon>Caenorhabditis</taxon>
    </lineage>
</organism>
<name>A0A2G5UWE7_9PELO</name>
<evidence type="ECO:0000256" key="1">
    <source>
        <dbReference type="SAM" id="SignalP"/>
    </source>
</evidence>
<feature type="signal peptide" evidence="1">
    <location>
        <begin position="1"/>
        <end position="19"/>
    </location>
</feature>
<comment type="caution">
    <text evidence="2">The sequence shown here is derived from an EMBL/GenBank/DDBJ whole genome shotgun (WGS) entry which is preliminary data.</text>
</comment>
<keyword evidence="1" id="KW-0732">Signal</keyword>
<protein>
    <recommendedName>
        <fullName evidence="4">C6 domain-containing protein</fullName>
    </recommendedName>
</protein>